<evidence type="ECO:0000256" key="6">
    <source>
        <dbReference type="ARBA" id="ARBA00023014"/>
    </source>
</evidence>
<keyword evidence="6" id="KW-0411">Iron-sulfur</keyword>
<comment type="function">
    <text evidence="1">Iron-sulfur subunit of the cytochrome bc1 complex, an essential component of the respiratory electron transport chain required for ATP synthesis. The bc1 complex catalyzes the oxidation of menaquinol and the reduction of cytochrome c in the respiratory chain. The bc1 complex operates through a Q-cycle mechanism that couples electron transfer to generation of the proton gradient that drives ATP synthesis.</text>
</comment>
<dbReference type="CDD" id="cd03467">
    <property type="entry name" value="Rieske"/>
    <property type="match status" value="1"/>
</dbReference>
<sequence length="149" mass="14636">MSRAETTGAALTRRTVLTGTGAAVFALAACATSPSGGGAATTTGAAPPTGAPAAGAPLARTEDIPLGGGKIFPAAHVVVTQPAPAQFKAFSSTCTHMGCTVGQVADGTINCPCHGSRFSISDGSPTHGPAQQPLPPEQITVREDTITLA</sequence>
<dbReference type="EMBL" id="JAAXLA010000078">
    <property type="protein sequence ID" value="NMI01247.1"/>
    <property type="molecule type" value="Genomic_DNA"/>
</dbReference>
<dbReference type="PROSITE" id="PS51296">
    <property type="entry name" value="RIESKE"/>
    <property type="match status" value="1"/>
</dbReference>
<dbReference type="RefSeq" id="WP_169384706.1">
    <property type="nucleotide sequence ID" value="NZ_JAAXLA010000078.1"/>
</dbReference>
<dbReference type="InterPro" id="IPR006311">
    <property type="entry name" value="TAT_signal"/>
</dbReference>
<dbReference type="Gene3D" id="2.102.10.10">
    <property type="entry name" value="Rieske [2Fe-2S] iron-sulphur domain"/>
    <property type="match status" value="1"/>
</dbReference>
<evidence type="ECO:0000256" key="8">
    <source>
        <dbReference type="ARBA" id="ARBA00029586"/>
    </source>
</evidence>
<evidence type="ECO:0000256" key="5">
    <source>
        <dbReference type="ARBA" id="ARBA00023004"/>
    </source>
</evidence>
<organism evidence="12 13">
    <name type="scientific">Pseudonocardia acidicola</name>
    <dbReference type="NCBI Taxonomy" id="2724939"/>
    <lineage>
        <taxon>Bacteria</taxon>
        <taxon>Bacillati</taxon>
        <taxon>Actinomycetota</taxon>
        <taxon>Actinomycetes</taxon>
        <taxon>Pseudonocardiales</taxon>
        <taxon>Pseudonocardiaceae</taxon>
        <taxon>Pseudonocardia</taxon>
    </lineage>
</organism>
<evidence type="ECO:0000313" key="13">
    <source>
        <dbReference type="Proteomes" id="UP000820669"/>
    </source>
</evidence>
<dbReference type="InterPro" id="IPR036922">
    <property type="entry name" value="Rieske_2Fe-2S_sf"/>
</dbReference>
<keyword evidence="13" id="KW-1185">Reference proteome</keyword>
<dbReference type="Pfam" id="PF00355">
    <property type="entry name" value="Rieske"/>
    <property type="match status" value="1"/>
</dbReference>
<feature type="compositionally biased region" description="Low complexity" evidence="10">
    <location>
        <begin position="37"/>
        <end position="57"/>
    </location>
</feature>
<dbReference type="PROSITE" id="PS51257">
    <property type="entry name" value="PROKAR_LIPOPROTEIN"/>
    <property type="match status" value="1"/>
</dbReference>
<evidence type="ECO:0000256" key="10">
    <source>
        <dbReference type="SAM" id="MobiDB-lite"/>
    </source>
</evidence>
<dbReference type="InterPro" id="IPR014349">
    <property type="entry name" value="Rieske_Fe-S_prot"/>
</dbReference>
<evidence type="ECO:0000256" key="9">
    <source>
        <dbReference type="ARBA" id="ARBA00034078"/>
    </source>
</evidence>
<reference evidence="12 13" key="1">
    <citation type="submission" date="2020-04" db="EMBL/GenBank/DDBJ databases">
        <authorList>
            <person name="Klaysubun C."/>
            <person name="Duangmal K."/>
            <person name="Lipun K."/>
        </authorList>
    </citation>
    <scope>NUCLEOTIDE SEQUENCE [LARGE SCALE GENOMIC DNA]</scope>
    <source>
        <strain evidence="12 13">K10HN5</strain>
    </source>
</reference>
<dbReference type="PRINTS" id="PR00162">
    <property type="entry name" value="RIESKE"/>
</dbReference>
<keyword evidence="3" id="KW-0001">2Fe-2S</keyword>
<dbReference type="InterPro" id="IPR017941">
    <property type="entry name" value="Rieske_2Fe-2S"/>
</dbReference>
<feature type="region of interest" description="Disordered" evidence="10">
    <location>
        <begin position="37"/>
        <end position="60"/>
    </location>
</feature>
<dbReference type="Proteomes" id="UP000820669">
    <property type="component" value="Unassembled WGS sequence"/>
</dbReference>
<feature type="domain" description="Rieske" evidence="11">
    <location>
        <begin position="55"/>
        <end position="148"/>
    </location>
</feature>
<dbReference type="PROSITE" id="PS51318">
    <property type="entry name" value="TAT"/>
    <property type="match status" value="1"/>
</dbReference>
<dbReference type="SUPFAM" id="SSF50022">
    <property type="entry name" value="ISP domain"/>
    <property type="match status" value="1"/>
</dbReference>
<keyword evidence="5" id="KW-0408">Iron</keyword>
<evidence type="ECO:0000256" key="2">
    <source>
        <dbReference type="ARBA" id="ARBA00015816"/>
    </source>
</evidence>
<proteinExistence type="predicted"/>
<evidence type="ECO:0000256" key="1">
    <source>
        <dbReference type="ARBA" id="ARBA00002494"/>
    </source>
</evidence>
<evidence type="ECO:0000313" key="12">
    <source>
        <dbReference type="EMBL" id="NMI01247.1"/>
    </source>
</evidence>
<comment type="cofactor">
    <cofactor evidence="9">
        <name>[2Fe-2S] cluster</name>
        <dbReference type="ChEBI" id="CHEBI:190135"/>
    </cofactor>
</comment>
<gene>
    <name evidence="12" type="ORF">HF526_28700</name>
</gene>
<evidence type="ECO:0000256" key="4">
    <source>
        <dbReference type="ARBA" id="ARBA00022723"/>
    </source>
</evidence>
<dbReference type="InterPro" id="IPR005805">
    <property type="entry name" value="Rieske_Fe-S_prot_C"/>
</dbReference>
<name>A0ABX1SI50_9PSEU</name>
<dbReference type="PANTHER" id="PTHR10134">
    <property type="entry name" value="CYTOCHROME B-C1 COMPLEX SUBUNIT RIESKE, MITOCHONDRIAL"/>
    <property type="match status" value="1"/>
</dbReference>
<keyword evidence="7" id="KW-1015">Disulfide bond</keyword>
<evidence type="ECO:0000256" key="7">
    <source>
        <dbReference type="ARBA" id="ARBA00023157"/>
    </source>
</evidence>
<evidence type="ECO:0000256" key="3">
    <source>
        <dbReference type="ARBA" id="ARBA00022714"/>
    </source>
</evidence>
<evidence type="ECO:0000259" key="11">
    <source>
        <dbReference type="PROSITE" id="PS51296"/>
    </source>
</evidence>
<protein>
    <recommendedName>
        <fullName evidence="2">Cytochrome bc1 complex Rieske iron-sulfur subunit</fullName>
    </recommendedName>
    <alternativeName>
        <fullName evidence="8">Cytochrome bc1 reductase complex subunit QcrA</fullName>
    </alternativeName>
</protein>
<accession>A0ABX1SI50</accession>
<comment type="caution">
    <text evidence="12">The sequence shown here is derived from an EMBL/GenBank/DDBJ whole genome shotgun (WGS) entry which is preliminary data.</text>
</comment>
<keyword evidence="4" id="KW-0479">Metal-binding</keyword>